<dbReference type="WBParaSite" id="EVEC_0001257201-mRNA-1">
    <property type="protein sequence ID" value="EVEC_0001257201-mRNA-1"/>
    <property type="gene ID" value="EVEC_0001257201"/>
</dbReference>
<gene>
    <name evidence="2" type="ORF">EVEC_LOCUS11750</name>
</gene>
<reference evidence="2 3" key="2">
    <citation type="submission" date="2018-10" db="EMBL/GenBank/DDBJ databases">
        <authorList>
            <consortium name="Pathogen Informatics"/>
        </authorList>
    </citation>
    <scope>NUCLEOTIDE SEQUENCE [LARGE SCALE GENOMIC DNA]</scope>
</reference>
<reference evidence="4" key="1">
    <citation type="submission" date="2017-02" db="UniProtKB">
        <authorList>
            <consortium name="WormBaseParasite"/>
        </authorList>
    </citation>
    <scope>IDENTIFICATION</scope>
</reference>
<accession>A0A0N4VNK4</accession>
<evidence type="ECO:0000256" key="1">
    <source>
        <dbReference type="SAM" id="SignalP"/>
    </source>
</evidence>
<dbReference type="OrthoDB" id="10009301at2759"/>
<keyword evidence="3" id="KW-1185">Reference proteome</keyword>
<organism evidence="4">
    <name type="scientific">Enterobius vermicularis</name>
    <name type="common">Human pinworm</name>
    <dbReference type="NCBI Taxonomy" id="51028"/>
    <lineage>
        <taxon>Eukaryota</taxon>
        <taxon>Metazoa</taxon>
        <taxon>Ecdysozoa</taxon>
        <taxon>Nematoda</taxon>
        <taxon>Chromadorea</taxon>
        <taxon>Rhabditida</taxon>
        <taxon>Spirurina</taxon>
        <taxon>Oxyuridomorpha</taxon>
        <taxon>Oxyuroidea</taxon>
        <taxon>Oxyuridae</taxon>
        <taxon>Enterobius</taxon>
    </lineage>
</organism>
<proteinExistence type="predicted"/>
<feature type="chain" id="PRO_5043123195" evidence="1">
    <location>
        <begin position="35"/>
        <end position="94"/>
    </location>
</feature>
<feature type="signal peptide" evidence="1">
    <location>
        <begin position="1"/>
        <end position="34"/>
    </location>
</feature>
<dbReference type="EMBL" id="UXUI01012622">
    <property type="protein sequence ID" value="VDD96999.1"/>
    <property type="molecule type" value="Genomic_DNA"/>
</dbReference>
<evidence type="ECO:0000313" key="2">
    <source>
        <dbReference type="EMBL" id="VDD96999.1"/>
    </source>
</evidence>
<evidence type="ECO:0000313" key="3">
    <source>
        <dbReference type="Proteomes" id="UP000274131"/>
    </source>
</evidence>
<evidence type="ECO:0000313" key="4">
    <source>
        <dbReference type="WBParaSite" id="EVEC_0001257201-mRNA-1"/>
    </source>
</evidence>
<dbReference type="STRING" id="51028.A0A0N4VNK4"/>
<protein>
    <submittedName>
        <fullName evidence="4">Hyphal_reg_CWP domain-containing protein</fullName>
    </submittedName>
</protein>
<name>A0A0N4VNK4_ENTVE</name>
<dbReference type="AlphaFoldDB" id="A0A0N4VNK4"/>
<sequence>MKSDTGQESCNSKRFCRLTTVLILLIISAWKTAADSVDDIEIFNEKEIRSRILMINGNIYVYAGFGKNITFQTSLTGSINFGNTNIRQIPRVVS</sequence>
<keyword evidence="1" id="KW-0732">Signal</keyword>
<dbReference type="Proteomes" id="UP000274131">
    <property type="component" value="Unassembled WGS sequence"/>
</dbReference>